<accession>D4DAL5</accession>
<evidence type="ECO:0000256" key="1">
    <source>
        <dbReference type="SAM" id="MobiDB-lite"/>
    </source>
</evidence>
<feature type="compositionally biased region" description="Polar residues" evidence="1">
    <location>
        <begin position="375"/>
        <end position="388"/>
    </location>
</feature>
<dbReference type="KEGG" id="tve:TRV_04163"/>
<name>D4DAL5_TRIVH</name>
<reference evidence="3" key="1">
    <citation type="journal article" date="2011" name="Genome Biol.">
        <title>Comparative and functional genomics provide insights into the pathogenicity of dermatophytic fungi.</title>
        <authorList>
            <person name="Burmester A."/>
            <person name="Shelest E."/>
            <person name="Gloeckner G."/>
            <person name="Heddergott C."/>
            <person name="Schindler S."/>
            <person name="Staib P."/>
            <person name="Heidel A."/>
            <person name="Felder M."/>
            <person name="Petzold A."/>
            <person name="Szafranski K."/>
            <person name="Feuermann M."/>
            <person name="Pedruzzi I."/>
            <person name="Priebe S."/>
            <person name="Groth M."/>
            <person name="Winkler R."/>
            <person name="Li W."/>
            <person name="Kniemeyer O."/>
            <person name="Schroeckh V."/>
            <person name="Hertweck C."/>
            <person name="Hube B."/>
            <person name="White T.C."/>
            <person name="Platzer M."/>
            <person name="Guthke R."/>
            <person name="Heitman J."/>
            <person name="Woestemeyer J."/>
            <person name="Zipfel P.F."/>
            <person name="Monod M."/>
            <person name="Brakhage A.A."/>
        </authorList>
    </citation>
    <scope>NUCLEOTIDE SEQUENCE [LARGE SCALE GENOMIC DNA]</scope>
    <source>
        <strain evidence="3">HKI 0517</strain>
    </source>
</reference>
<sequence>RATQWRKSFSCPGLGPTLLAEVLNLPERLRDSQMASRRQLSRIGTPSNGQSHASLSKCALVSNCPPYPVDMPFQLNEGQSETFYATKSDKSSDSNENQTEQQLMNSHCPLQREGVSGYMDQAKTGSLSSRDIGIWVNSWRVNHSYASSPSSATISIQGPTTHDIKYQSTPAPSAPWSQCEISPMTIAIEQPPQTPPRENWQPTSTLNSTTGFRDDKTYPPFEWQMKSSPDILPLTASTVREVGRMCVDSEHLVSGYLMSPATAECPERTEVEFYPYYAQNTSCPSIPYVGSQHHPWTNIPYPTVTSIPTQYPSSPWDATNDSYSNDYGFYCGPSSPFSSAVSSTATPDLPLTTKNPETLVTAENNMYLDGADLESTSEGYSRASSNADTDADAQYTPTGGEDEQAKIRACRSYSQRNDERDAFLIECKLAGMSYKEIKAKGKFTVAESTLRGRFRSLTKRKELRVRKPGWQDSDLKLLCEAVKRFAEPQSVSLIGDELLPPKISWKQVGEYIWKKGGSYHFGNATCKKKWAELQRNHAYVQKVSLNQSF</sequence>
<feature type="region of interest" description="Disordered" evidence="1">
    <location>
        <begin position="193"/>
        <end position="213"/>
    </location>
</feature>
<dbReference type="RefSeq" id="XP_003021724.1">
    <property type="nucleotide sequence ID" value="XM_003021678.1"/>
</dbReference>
<dbReference type="Proteomes" id="UP000008383">
    <property type="component" value="Unassembled WGS sequence"/>
</dbReference>
<evidence type="ECO:0000313" key="2">
    <source>
        <dbReference type="EMBL" id="EFE41106.1"/>
    </source>
</evidence>
<comment type="caution">
    <text evidence="2">The sequence shown here is derived from an EMBL/GenBank/DDBJ whole genome shotgun (WGS) entry which is preliminary data.</text>
</comment>
<gene>
    <name evidence="2" type="ORF">TRV_04163</name>
</gene>
<feature type="region of interest" description="Disordered" evidence="1">
    <location>
        <begin position="375"/>
        <end position="403"/>
    </location>
</feature>
<dbReference type="OrthoDB" id="3439209at2759"/>
<keyword evidence="3" id="KW-1185">Reference proteome</keyword>
<feature type="region of interest" description="Disordered" evidence="1">
    <location>
        <begin position="33"/>
        <end position="52"/>
    </location>
</feature>
<dbReference type="HOGENOM" id="CLU_496590_0_0_1"/>
<organism evidence="2 3">
    <name type="scientific">Trichophyton verrucosum (strain HKI 0517)</name>
    <dbReference type="NCBI Taxonomy" id="663202"/>
    <lineage>
        <taxon>Eukaryota</taxon>
        <taxon>Fungi</taxon>
        <taxon>Dikarya</taxon>
        <taxon>Ascomycota</taxon>
        <taxon>Pezizomycotina</taxon>
        <taxon>Eurotiomycetes</taxon>
        <taxon>Eurotiomycetidae</taxon>
        <taxon>Onygenales</taxon>
        <taxon>Arthrodermataceae</taxon>
        <taxon>Trichophyton</taxon>
    </lineage>
</organism>
<dbReference type="EMBL" id="ACYE01000212">
    <property type="protein sequence ID" value="EFE41106.1"/>
    <property type="molecule type" value="Genomic_DNA"/>
</dbReference>
<proteinExistence type="predicted"/>
<feature type="non-terminal residue" evidence="2">
    <location>
        <position position="1"/>
    </location>
</feature>
<dbReference type="AlphaFoldDB" id="D4DAL5"/>
<dbReference type="GeneID" id="9576809"/>
<feature type="compositionally biased region" description="Polar residues" evidence="1">
    <location>
        <begin position="200"/>
        <end position="211"/>
    </location>
</feature>
<evidence type="ECO:0008006" key="4">
    <source>
        <dbReference type="Google" id="ProtNLM"/>
    </source>
</evidence>
<evidence type="ECO:0000313" key="3">
    <source>
        <dbReference type="Proteomes" id="UP000008383"/>
    </source>
</evidence>
<protein>
    <recommendedName>
        <fullName evidence="4">Myb-like domain-containing protein</fullName>
    </recommendedName>
</protein>